<evidence type="ECO:0000313" key="1">
    <source>
        <dbReference type="EMBL" id="POS77920.1"/>
    </source>
</evidence>
<name>A0A2P5I601_DIAHE</name>
<dbReference type="EMBL" id="MAVT02000229">
    <property type="protein sequence ID" value="POS77920.1"/>
    <property type="molecule type" value="Genomic_DNA"/>
</dbReference>
<evidence type="ECO:0000313" key="2">
    <source>
        <dbReference type="Proteomes" id="UP000094444"/>
    </source>
</evidence>
<protein>
    <submittedName>
        <fullName evidence="1">Short chain dehydrogenase family protein</fullName>
    </submittedName>
</protein>
<comment type="caution">
    <text evidence="1">The sequence shown here is derived from an EMBL/GenBank/DDBJ whole genome shotgun (WGS) entry which is preliminary data.</text>
</comment>
<reference evidence="1" key="1">
    <citation type="submission" date="2017-09" db="EMBL/GenBank/DDBJ databases">
        <title>Polyketide synthases of a Diaporthe helianthi virulent isolate.</title>
        <authorList>
            <person name="Baroncelli R."/>
        </authorList>
    </citation>
    <scope>NUCLEOTIDE SEQUENCE [LARGE SCALE GENOMIC DNA]</scope>
    <source>
        <strain evidence="1">7/96</strain>
    </source>
</reference>
<dbReference type="AlphaFoldDB" id="A0A2P5I601"/>
<dbReference type="Proteomes" id="UP000094444">
    <property type="component" value="Unassembled WGS sequence"/>
</dbReference>
<keyword evidence="2" id="KW-1185">Reference proteome</keyword>
<organism evidence="1 2">
    <name type="scientific">Diaporthe helianthi</name>
    <dbReference type="NCBI Taxonomy" id="158607"/>
    <lineage>
        <taxon>Eukaryota</taxon>
        <taxon>Fungi</taxon>
        <taxon>Dikarya</taxon>
        <taxon>Ascomycota</taxon>
        <taxon>Pezizomycotina</taxon>
        <taxon>Sordariomycetes</taxon>
        <taxon>Sordariomycetidae</taxon>
        <taxon>Diaporthales</taxon>
        <taxon>Diaporthaceae</taxon>
        <taxon>Diaporthe</taxon>
    </lineage>
</organism>
<dbReference type="InParanoid" id="A0A2P5I601"/>
<sequence length="108" mass="11735">MGKVSISVLTEGPAVEFERQGLSAATAHFTQNDPDEEKDLPKPTIFSYAVLAILGAPASVVNGQLLLGEDFLREHAGVADFSKYSVVPGSDPRRIVPKDPRRVARFDR</sequence>
<accession>A0A2P5I601</accession>
<dbReference type="OrthoDB" id="5327538at2759"/>
<proteinExistence type="predicted"/>
<dbReference type="STRING" id="158607.A0A2P5I601"/>
<gene>
    <name evidence="1" type="ORF">DHEL01_v203687</name>
</gene>